<dbReference type="Proteomes" id="UP001517367">
    <property type="component" value="Unassembled WGS sequence"/>
</dbReference>
<gene>
    <name evidence="1" type="ORF">E5L68_019570</name>
</gene>
<sequence length="388" mass="45492">MNKSFKIFNWTDEIIHPKALVNDTITSDDLVKLENGFLNQLNKDLKLFFIEANFSRKRILVQARQFVSLSNTIYSYLFRLSPSWKRKISSSNLRQVYLHFLDALEKVIDKVQQVVPEIYHEIPITKYGMGILKMQIKGAFGNFSIILNQSQIDKKLYDLLIRDLYLFINKKEITRYEIDYIINLIKEIECTDVFDTLELIKILFLHGFNPRDFFYYYTSDLNNRLKAVPDLHDQLQVIISEQDRFYGLPESKLKMFSSLSSIEGQFKTFLSQKKQSLKEVIDLRRIIIEDDKGPKTKGRLKVFLSVPQLSLFIRVLIEKGLLPKENIGELFNFFATHFSTPQTSFISAESLRKKSTDVEFSTAQKLKGHLIGMLNWLNENYNLSNYKN</sequence>
<dbReference type="RefSeq" id="WP_138729247.1">
    <property type="nucleotide sequence ID" value="NZ_SRMP02000050.1"/>
</dbReference>
<evidence type="ECO:0000313" key="2">
    <source>
        <dbReference type="Proteomes" id="UP001517367"/>
    </source>
</evidence>
<dbReference type="EMBL" id="SRMP02000050">
    <property type="protein sequence ID" value="MFN0293588.1"/>
    <property type="molecule type" value="Genomic_DNA"/>
</dbReference>
<comment type="caution">
    <text evidence="1">The sequence shown here is derived from an EMBL/GenBank/DDBJ whole genome shotgun (WGS) entry which is preliminary data.</text>
</comment>
<accession>A0ABW9JMI9</accession>
<keyword evidence="2" id="KW-1185">Reference proteome</keyword>
<reference evidence="1 2" key="1">
    <citation type="submission" date="2024-12" db="EMBL/GenBank/DDBJ databases">
        <authorList>
            <person name="Hu S."/>
        </authorList>
    </citation>
    <scope>NUCLEOTIDE SEQUENCE [LARGE SCALE GENOMIC DNA]</scope>
    <source>
        <strain evidence="1 2">P-25</strain>
    </source>
</reference>
<proteinExistence type="predicted"/>
<protein>
    <submittedName>
        <fullName evidence="1">Uncharacterized protein</fullName>
    </submittedName>
</protein>
<evidence type="ECO:0000313" key="1">
    <source>
        <dbReference type="EMBL" id="MFN0293588.1"/>
    </source>
</evidence>
<name>A0ABW9JMI9_9SPHI</name>
<organism evidence="1 2">
    <name type="scientific">Pedobacter helvus</name>
    <dbReference type="NCBI Taxonomy" id="2563444"/>
    <lineage>
        <taxon>Bacteria</taxon>
        <taxon>Pseudomonadati</taxon>
        <taxon>Bacteroidota</taxon>
        <taxon>Sphingobacteriia</taxon>
        <taxon>Sphingobacteriales</taxon>
        <taxon>Sphingobacteriaceae</taxon>
        <taxon>Pedobacter</taxon>
    </lineage>
</organism>